<keyword evidence="1" id="KW-0812">Transmembrane</keyword>
<protein>
    <submittedName>
        <fullName evidence="2">Uncharacterized protein</fullName>
    </submittedName>
</protein>
<dbReference type="Proteomes" id="UP000242310">
    <property type="component" value="Unassembled WGS sequence"/>
</dbReference>
<evidence type="ECO:0000313" key="2">
    <source>
        <dbReference type="EMBL" id="PSL50974.1"/>
    </source>
</evidence>
<dbReference type="EMBL" id="PYAV01000002">
    <property type="protein sequence ID" value="PSL50974.1"/>
    <property type="molecule type" value="Genomic_DNA"/>
</dbReference>
<evidence type="ECO:0000313" key="3">
    <source>
        <dbReference type="Proteomes" id="UP000242310"/>
    </source>
</evidence>
<name>A0A2P8HXS4_9BACI</name>
<evidence type="ECO:0000256" key="1">
    <source>
        <dbReference type="SAM" id="Phobius"/>
    </source>
</evidence>
<accession>A0A2P8HXS4</accession>
<keyword evidence="3" id="KW-1185">Reference proteome</keyword>
<organism evidence="2 3">
    <name type="scientific">Salsuginibacillus halophilus</name>
    <dbReference type="NCBI Taxonomy" id="517424"/>
    <lineage>
        <taxon>Bacteria</taxon>
        <taxon>Bacillati</taxon>
        <taxon>Bacillota</taxon>
        <taxon>Bacilli</taxon>
        <taxon>Bacillales</taxon>
        <taxon>Bacillaceae</taxon>
        <taxon>Salsuginibacillus</taxon>
    </lineage>
</organism>
<gene>
    <name evidence="2" type="ORF">B0H94_102251</name>
</gene>
<keyword evidence="1" id="KW-1133">Transmembrane helix</keyword>
<dbReference type="RefSeq" id="WP_106587686.1">
    <property type="nucleotide sequence ID" value="NZ_PYAV01000002.1"/>
</dbReference>
<proteinExistence type="predicted"/>
<feature type="transmembrane region" description="Helical" evidence="1">
    <location>
        <begin position="59"/>
        <end position="84"/>
    </location>
</feature>
<dbReference type="Pfam" id="PF18910">
    <property type="entry name" value="DUF5665"/>
    <property type="match status" value="1"/>
</dbReference>
<comment type="caution">
    <text evidence="2">The sequence shown here is derived from an EMBL/GenBank/DDBJ whole genome shotgun (WGS) entry which is preliminary data.</text>
</comment>
<dbReference type="OrthoDB" id="1634137at2"/>
<keyword evidence="1" id="KW-0472">Membrane</keyword>
<sequence>MSERTRTKRLEKKRRDPEDERFERMDQLLNKLEDITTTGRLKDIAYHFNDKREVIKTNLIAGVARGVGLTLGTAIFLALLFFLLQQIVSLPMVGSYIGDLLDAIERYRDVGA</sequence>
<reference evidence="2 3" key="1">
    <citation type="submission" date="2018-03" db="EMBL/GenBank/DDBJ databases">
        <title>Genomic Encyclopedia of Type Strains, Phase III (KMG-III): the genomes of soil and plant-associated and newly described type strains.</title>
        <authorList>
            <person name="Whitman W."/>
        </authorList>
    </citation>
    <scope>NUCLEOTIDE SEQUENCE [LARGE SCALE GENOMIC DNA]</scope>
    <source>
        <strain evidence="2 3">CGMCC 1.07653</strain>
    </source>
</reference>
<dbReference type="AlphaFoldDB" id="A0A2P8HXS4"/>
<dbReference type="InterPro" id="IPR043723">
    <property type="entry name" value="DUF5665"/>
</dbReference>